<keyword evidence="3 9" id="KW-0963">Cytoplasm</keyword>
<evidence type="ECO:0000256" key="9">
    <source>
        <dbReference type="RuleBase" id="RU368004"/>
    </source>
</evidence>
<evidence type="ECO:0000256" key="1">
    <source>
        <dbReference type="ARBA" id="ARBA00004496"/>
    </source>
</evidence>
<comment type="catalytic activity">
    <reaction evidence="8 9">
        <text>uridine(44) in tRNA(Ser) + S-adenosyl-L-methionine = 2'-O-methyluridine(44) in tRNA(Ser) + S-adenosyl-L-homocysteine + H(+)</text>
        <dbReference type="Rhea" id="RHEA:43100"/>
        <dbReference type="Rhea" id="RHEA-COMP:10339"/>
        <dbReference type="Rhea" id="RHEA-COMP:10340"/>
        <dbReference type="ChEBI" id="CHEBI:15378"/>
        <dbReference type="ChEBI" id="CHEBI:57856"/>
        <dbReference type="ChEBI" id="CHEBI:59789"/>
        <dbReference type="ChEBI" id="CHEBI:65315"/>
        <dbReference type="ChEBI" id="CHEBI:74478"/>
        <dbReference type="EC" id="2.1.1.211"/>
    </reaction>
</comment>
<proteinExistence type="inferred from homology"/>
<dbReference type="PROSITE" id="PS50103">
    <property type="entry name" value="ZF_C3H1"/>
    <property type="match status" value="1"/>
</dbReference>
<reference evidence="11" key="1">
    <citation type="submission" date="2020-02" db="EMBL/GenBank/DDBJ databases">
        <authorList>
            <person name="Enbody D E."/>
            <person name="Pettersson E M."/>
        </authorList>
    </citation>
    <scope>NUCLEOTIDE SEQUENCE [LARGE SCALE GENOMIC DNA]</scope>
</reference>
<dbReference type="EC" id="2.1.1.211" evidence="9"/>
<name>A0A8C3N757_GEOPR</name>
<keyword evidence="4 9" id="KW-0489">Methyltransferase</keyword>
<dbReference type="PANTHER" id="PTHR21210">
    <property type="entry name" value="TRNA (URACIL-O(2)-)-METHYLTRANSFERASE-RELATED"/>
    <property type="match status" value="1"/>
</dbReference>
<evidence type="ECO:0000256" key="10">
    <source>
        <dbReference type="SAM" id="MobiDB-lite"/>
    </source>
</evidence>
<keyword evidence="6 9" id="KW-0949">S-adenosyl-L-methionine</keyword>
<organism evidence="11 12">
    <name type="scientific">Geospiza parvula</name>
    <name type="common">Small tree-finch</name>
    <name type="synonym">Camarhynchus parvulus</name>
    <dbReference type="NCBI Taxonomy" id="87175"/>
    <lineage>
        <taxon>Eukaryota</taxon>
        <taxon>Metazoa</taxon>
        <taxon>Chordata</taxon>
        <taxon>Craniata</taxon>
        <taxon>Vertebrata</taxon>
        <taxon>Euteleostomi</taxon>
        <taxon>Archelosauria</taxon>
        <taxon>Archosauria</taxon>
        <taxon>Dinosauria</taxon>
        <taxon>Saurischia</taxon>
        <taxon>Theropoda</taxon>
        <taxon>Coelurosauria</taxon>
        <taxon>Aves</taxon>
        <taxon>Neognathae</taxon>
        <taxon>Neoaves</taxon>
        <taxon>Telluraves</taxon>
        <taxon>Australaves</taxon>
        <taxon>Passeriformes</taxon>
        <taxon>Thraupidae</taxon>
        <taxon>Camarhynchus</taxon>
    </lineage>
</organism>
<evidence type="ECO:0000256" key="8">
    <source>
        <dbReference type="ARBA" id="ARBA00047957"/>
    </source>
</evidence>
<evidence type="ECO:0000256" key="2">
    <source>
        <dbReference type="ARBA" id="ARBA00009056"/>
    </source>
</evidence>
<dbReference type="InterPro" id="IPR011671">
    <property type="entry name" value="tRNA_uracil_MeTrfase"/>
</dbReference>
<protein>
    <recommendedName>
        <fullName evidence="9">tRNA (uracil-O(2)-)-methyltransferase</fullName>
        <ecNumber evidence="9">2.1.1.211</ecNumber>
    </recommendedName>
</protein>
<dbReference type="PANTHER" id="PTHR21210:SF0">
    <property type="entry name" value="TRNA (URACIL-O(2)-)-METHYLTRANSFERASE-RELATED"/>
    <property type="match status" value="1"/>
</dbReference>
<evidence type="ECO:0000256" key="3">
    <source>
        <dbReference type="ARBA" id="ARBA00022490"/>
    </source>
</evidence>
<dbReference type="AlphaFoldDB" id="A0A8C3N757"/>
<feature type="region of interest" description="Disordered" evidence="10">
    <location>
        <begin position="1"/>
        <end position="57"/>
    </location>
</feature>
<dbReference type="Pfam" id="PF07757">
    <property type="entry name" value="AdoMet_MTase"/>
    <property type="match status" value="1"/>
</dbReference>
<evidence type="ECO:0000256" key="6">
    <source>
        <dbReference type="ARBA" id="ARBA00022691"/>
    </source>
</evidence>
<sequence>MPRRPSSLTPCRQLAAPRVFSRRTAPQRSLAALGASEPQAGARGPGTYLRPAPSPPRELTRTACDALRLLARRGGSGRRMGPVGTAAVWDSSGAALPRGFWAAVRVWLEKPQVANRRLSGAAVQAEGTVQLGECGEISPSIVTAGAGGGDGGQEGRAARAAELGRLWREVRGQLALPPPLTAWGGPGELRAVLRTLLPRGRPAGPPARELAVQDVYHGTVTFLPLEESSEGKYLVKKCNIYQIQLKHIKDEEWSVSVVAPFPEDWFSDGIVYPKLAWLGNELLSKLAKWSVEQKPSEFKSTLSLISVAKYSKLYQDLKEKYKEMVKVWPEVTDPEKFVYEDVAIATYLLILWEEERKEKGLTKKQSFVDLGCGNGLLVHILNNEGHPGRGIDVRKRKIWDMYGPGTYLEEATIIPGDSHLFPDTDWLIGNHSDELTPWIPVIAARSSYSCRYFVLPCCFFDFHGKYSRRQSKKTQYREYLDFVAQVGFVCGFHVEEDCLRIPSTKRVSFVGKSRTYPAAEGALIDEQITQFINNRRTCAVATCDRRVGFNHEHHCGGLCKEAGSEPSEDETETADTLWMPGFRPREKVEQVRNCASLPRDFVDEVVLSVANLLLNAAPQKSCSDKQGGNMNTWNQGESLSLREVAEHLDKEILKKLKSEYGGLQTLLKNNHQVFEALNGRVHIRDWRKEKPPSKTKPEVKRRLSAEAFKTRLCWFFIHHPDGCSLPSEACPYAHGTEELRQSQMIKKKKHIQ</sequence>
<evidence type="ECO:0000256" key="7">
    <source>
        <dbReference type="ARBA" id="ARBA00022694"/>
    </source>
</evidence>
<keyword evidence="5 9" id="KW-0808">Transferase</keyword>
<dbReference type="Ensembl" id="ENSCPVT00000017596.2">
    <property type="protein sequence ID" value="ENSCPVP00000016842.2"/>
    <property type="gene ID" value="ENSCPVG00000012323.2"/>
</dbReference>
<keyword evidence="12" id="KW-1185">Reference proteome</keyword>
<dbReference type="GO" id="GO:0046872">
    <property type="term" value="F:metal ion binding"/>
    <property type="evidence" value="ECO:0007669"/>
    <property type="project" value="InterPro"/>
</dbReference>
<evidence type="ECO:0000313" key="12">
    <source>
        <dbReference type="Proteomes" id="UP000694382"/>
    </source>
</evidence>
<comment type="similarity">
    <text evidence="2 9">Belongs to the TRM44 family.</text>
</comment>
<comment type="function">
    <text evidence="9">Adenosyl-L-methionine (AdoMet)-dependent tRNA (uracil-O(2)-)-methyltransferase.</text>
</comment>
<dbReference type="GO" id="GO:0005737">
    <property type="term" value="C:cytoplasm"/>
    <property type="evidence" value="ECO:0007669"/>
    <property type="project" value="UniProtKB-SubCell"/>
</dbReference>
<feature type="compositionally biased region" description="Polar residues" evidence="10">
    <location>
        <begin position="1"/>
        <end position="10"/>
    </location>
</feature>
<dbReference type="GO" id="GO:0030488">
    <property type="term" value="P:tRNA methylation"/>
    <property type="evidence" value="ECO:0007669"/>
    <property type="project" value="UniProtKB-UniRule"/>
</dbReference>
<accession>A0A8C3N757</accession>
<comment type="subcellular location">
    <subcellularLocation>
        <location evidence="1 9">Cytoplasm</location>
    </subcellularLocation>
</comment>
<evidence type="ECO:0000256" key="4">
    <source>
        <dbReference type="ARBA" id="ARBA00022603"/>
    </source>
</evidence>
<dbReference type="InterPro" id="IPR000571">
    <property type="entry name" value="Znf_CCCH"/>
</dbReference>
<reference evidence="11" key="3">
    <citation type="submission" date="2025-09" db="UniProtKB">
        <authorList>
            <consortium name="Ensembl"/>
        </authorList>
    </citation>
    <scope>IDENTIFICATION</scope>
</reference>
<dbReference type="Gene3D" id="4.10.1000.10">
    <property type="entry name" value="Zinc finger, CCCH-type"/>
    <property type="match status" value="1"/>
</dbReference>
<keyword evidence="7 9" id="KW-0819">tRNA processing</keyword>
<dbReference type="GO" id="GO:0141101">
    <property type="term" value="F:tRNA(Ser) (uridine(44)-2'-O-)-methyltransferase activity"/>
    <property type="evidence" value="ECO:0007669"/>
    <property type="project" value="UniProtKB-EC"/>
</dbReference>
<evidence type="ECO:0000313" key="11">
    <source>
        <dbReference type="Ensembl" id="ENSCPVP00000016842.2"/>
    </source>
</evidence>
<accession>A0A8U8B2U1</accession>
<dbReference type="Proteomes" id="UP000694382">
    <property type="component" value="Chromosome 4"/>
</dbReference>
<evidence type="ECO:0000256" key="5">
    <source>
        <dbReference type="ARBA" id="ARBA00022679"/>
    </source>
</evidence>
<reference evidence="11" key="2">
    <citation type="submission" date="2025-08" db="UniProtKB">
        <authorList>
            <consortium name="Ensembl"/>
        </authorList>
    </citation>
    <scope>IDENTIFICATION</scope>
</reference>